<dbReference type="InterPro" id="IPR009010">
    <property type="entry name" value="Asp_de-COase-like_dom_sf"/>
</dbReference>
<dbReference type="InterPro" id="IPR050123">
    <property type="entry name" value="Prok_molybdopt-oxidoreductase"/>
</dbReference>
<name>A0AAW8HUW4_PLUGE</name>
<dbReference type="EMBL" id="JAVDNV010000017">
    <property type="protein sequence ID" value="MDQ2311508.1"/>
    <property type="molecule type" value="Genomic_DNA"/>
</dbReference>
<comment type="caution">
    <text evidence="3">The sequence shown here is derived from an EMBL/GenBank/DDBJ whole genome shotgun (WGS) entry which is preliminary data.</text>
</comment>
<dbReference type="GO" id="GO:0043546">
    <property type="term" value="F:molybdopterin cofactor binding"/>
    <property type="evidence" value="ECO:0007669"/>
    <property type="project" value="InterPro"/>
</dbReference>
<reference evidence="3" key="1">
    <citation type="submission" date="2023-08" db="EMBL/GenBank/DDBJ databases">
        <title>WGS of pathogenic bacterial species, Los Angeles County Public Health Laboratories.</title>
        <authorList>
            <person name="Garrigues J.M."/>
            <person name="Green N.M."/>
        </authorList>
    </citation>
    <scope>NUCLEOTIDE SEQUENCE</scope>
    <source>
        <strain evidence="3">LACPHL-BACT-2023-00068</strain>
    </source>
</reference>
<dbReference type="InterPro" id="IPR006657">
    <property type="entry name" value="MoPterin_dinucl-bd_dom"/>
</dbReference>
<evidence type="ECO:0000313" key="3">
    <source>
        <dbReference type="EMBL" id="MDQ2311508.1"/>
    </source>
</evidence>
<dbReference type="GO" id="GO:1990204">
    <property type="term" value="C:oxidoreductase complex"/>
    <property type="evidence" value="ECO:0007669"/>
    <property type="project" value="UniProtKB-ARBA"/>
</dbReference>
<keyword evidence="1" id="KW-0560">Oxidoreductase</keyword>
<dbReference type="SUPFAM" id="SSF50692">
    <property type="entry name" value="ADC-like"/>
    <property type="match status" value="1"/>
</dbReference>
<dbReference type="Pfam" id="PF01568">
    <property type="entry name" value="Molydop_binding"/>
    <property type="match status" value="1"/>
</dbReference>
<gene>
    <name evidence="3" type="ORF">RBJ30_20780</name>
</gene>
<organism evidence="3 4">
    <name type="scientific">Pluralibacter gergoviae</name>
    <name type="common">Enterobacter gergoviae</name>
    <dbReference type="NCBI Taxonomy" id="61647"/>
    <lineage>
        <taxon>Bacteria</taxon>
        <taxon>Pseudomonadati</taxon>
        <taxon>Pseudomonadota</taxon>
        <taxon>Gammaproteobacteria</taxon>
        <taxon>Enterobacterales</taxon>
        <taxon>Enterobacteriaceae</taxon>
        <taxon>Pluralibacter</taxon>
    </lineage>
</organism>
<protein>
    <submittedName>
        <fullName evidence="3">Molybdopterin dinucleotide binding domain-containing protein</fullName>
    </submittedName>
</protein>
<feature type="domain" description="Molybdopterin dinucleotide-binding" evidence="2">
    <location>
        <begin position="3"/>
        <end position="97"/>
    </location>
</feature>
<dbReference type="GO" id="GO:0016020">
    <property type="term" value="C:membrane"/>
    <property type="evidence" value="ECO:0007669"/>
    <property type="project" value="TreeGrafter"/>
</dbReference>
<dbReference type="PANTHER" id="PTHR43105:SF14">
    <property type="entry name" value="FORMATE DEHYDROGENASE H"/>
    <property type="match status" value="1"/>
</dbReference>
<dbReference type="AlphaFoldDB" id="A0AAW8HUW4"/>
<accession>A0AAW8HUW4</accession>
<evidence type="ECO:0000256" key="1">
    <source>
        <dbReference type="ARBA" id="ARBA00023002"/>
    </source>
</evidence>
<dbReference type="GO" id="GO:0003954">
    <property type="term" value="F:NADH dehydrogenase activity"/>
    <property type="evidence" value="ECO:0007669"/>
    <property type="project" value="TreeGrafter"/>
</dbReference>
<dbReference type="GO" id="GO:0022904">
    <property type="term" value="P:respiratory electron transport chain"/>
    <property type="evidence" value="ECO:0007669"/>
    <property type="project" value="TreeGrafter"/>
</dbReference>
<evidence type="ECO:0000313" key="4">
    <source>
        <dbReference type="Proteomes" id="UP001236270"/>
    </source>
</evidence>
<dbReference type="Proteomes" id="UP001236270">
    <property type="component" value="Unassembled WGS sequence"/>
</dbReference>
<sequence>YSCRSMTGNCAALQALADEPGRVQMHPDDARRLGVNDGELVWVESRRGKVISRASVSGRTNAGSVYMTYQWWIGACNELTQDNLDPVSKTPETKYCAVRVSAIDDQPWAEAWAQSSYQQMKTRLKEAASA</sequence>
<dbReference type="Gene3D" id="2.40.40.20">
    <property type="match status" value="1"/>
</dbReference>
<feature type="non-terminal residue" evidence="3">
    <location>
        <position position="1"/>
    </location>
</feature>
<dbReference type="RefSeq" id="WP_306725745.1">
    <property type="nucleotide sequence ID" value="NZ_JAVDNV010000017.1"/>
</dbReference>
<dbReference type="PANTHER" id="PTHR43105">
    <property type="entry name" value="RESPIRATORY NITRATE REDUCTASE"/>
    <property type="match status" value="1"/>
</dbReference>
<evidence type="ECO:0000259" key="2">
    <source>
        <dbReference type="Pfam" id="PF01568"/>
    </source>
</evidence>
<proteinExistence type="predicted"/>